<dbReference type="RefSeq" id="WP_237868759.1">
    <property type="nucleotide sequence ID" value="NZ_JAKLTY010000010.1"/>
</dbReference>
<evidence type="ECO:0000313" key="4">
    <source>
        <dbReference type="EMBL" id="MCG2665329.1"/>
    </source>
</evidence>
<dbReference type="PANTHER" id="PTHR33164:SF89">
    <property type="entry name" value="MARR FAMILY REGULATORY PROTEIN"/>
    <property type="match status" value="1"/>
</dbReference>
<dbReference type="GO" id="GO:0003700">
    <property type="term" value="F:DNA-binding transcription factor activity"/>
    <property type="evidence" value="ECO:0007669"/>
    <property type="project" value="InterPro"/>
</dbReference>
<dbReference type="SMART" id="SM00347">
    <property type="entry name" value="HTH_MARR"/>
    <property type="match status" value="1"/>
</dbReference>
<dbReference type="SUPFAM" id="SSF46785">
    <property type="entry name" value="Winged helix' DNA-binding domain"/>
    <property type="match status" value="1"/>
</dbReference>
<evidence type="ECO:0000313" key="6">
    <source>
        <dbReference type="Proteomes" id="UP001139054"/>
    </source>
</evidence>
<dbReference type="GO" id="GO:0006950">
    <property type="term" value="P:response to stress"/>
    <property type="evidence" value="ECO:0007669"/>
    <property type="project" value="TreeGrafter"/>
</dbReference>
<dbReference type="PROSITE" id="PS50995">
    <property type="entry name" value="HTH_MARR_2"/>
    <property type="match status" value="1"/>
</dbReference>
<dbReference type="AlphaFoldDB" id="A0A9X1RBH9"/>
<evidence type="ECO:0000259" key="2">
    <source>
        <dbReference type="PROSITE" id="PS50995"/>
    </source>
</evidence>
<dbReference type="InterPro" id="IPR039422">
    <property type="entry name" value="MarR/SlyA-like"/>
</dbReference>
<dbReference type="PRINTS" id="PR00598">
    <property type="entry name" value="HTHMARR"/>
</dbReference>
<dbReference type="Proteomes" id="UP001139012">
    <property type="component" value="Unassembled WGS sequence"/>
</dbReference>
<sequence>MSTLDLGQRKPPPAGRCRTPADLPPSLSELIMPLIRETVELLVQAAGACQVLDDLRGLRDREWKALRFLARANRFSKSPTAVADYIGTTRATATQIIKTLEDKSYVVREPAPSDKRSVMLCVTPQGNKLLAQHDPISGMANAIATLVAEDRLKLRNALNEILNRIDAPRTETSAGRCSDCIFLRRSADARLNKARTDTEFRCRLHRAQLTLQETEQLCTSFERASGD</sequence>
<comment type="caution">
    <text evidence="3">The sequence shown here is derived from an EMBL/GenBank/DDBJ whole genome shotgun (WGS) entry which is preliminary data.</text>
</comment>
<evidence type="ECO:0000313" key="3">
    <source>
        <dbReference type="EMBL" id="MCG2628557.1"/>
    </source>
</evidence>
<dbReference type="EMBL" id="JAKLTY010000010">
    <property type="protein sequence ID" value="MCG2628557.1"/>
    <property type="molecule type" value="Genomic_DNA"/>
</dbReference>
<proteinExistence type="predicted"/>
<accession>A0A9X1RBH9</accession>
<reference evidence="3" key="1">
    <citation type="submission" date="2022-01" db="EMBL/GenBank/DDBJ databases">
        <title>Genome sequnece data of strain Bradyrhizobium sp. nov.</title>
        <authorList>
            <person name="Zhang J."/>
        </authorList>
    </citation>
    <scope>NUCLEOTIDE SEQUENCE</scope>
    <source>
        <strain evidence="4">WYCCWR 12774</strain>
        <strain evidence="3">WYCCWR 13023</strain>
    </source>
</reference>
<dbReference type="Gene3D" id="1.10.10.10">
    <property type="entry name" value="Winged helix-like DNA-binding domain superfamily/Winged helix DNA-binding domain"/>
    <property type="match status" value="1"/>
</dbReference>
<dbReference type="InterPro" id="IPR036388">
    <property type="entry name" value="WH-like_DNA-bd_sf"/>
</dbReference>
<protein>
    <submittedName>
        <fullName evidence="3">MarR family transcriptional regulator</fullName>
    </submittedName>
</protein>
<dbReference type="EMBL" id="JAKLUA010000001">
    <property type="protein sequence ID" value="MCG2665329.1"/>
    <property type="molecule type" value="Genomic_DNA"/>
</dbReference>
<keyword evidence="5" id="KW-1185">Reference proteome</keyword>
<evidence type="ECO:0000256" key="1">
    <source>
        <dbReference type="SAM" id="MobiDB-lite"/>
    </source>
</evidence>
<dbReference type="PANTHER" id="PTHR33164">
    <property type="entry name" value="TRANSCRIPTIONAL REGULATOR, MARR FAMILY"/>
    <property type="match status" value="1"/>
</dbReference>
<evidence type="ECO:0000313" key="5">
    <source>
        <dbReference type="Proteomes" id="UP001139012"/>
    </source>
</evidence>
<name>A0A9X1RBH9_9BRAD</name>
<organism evidence="3 6">
    <name type="scientific">Bradyrhizobium zhengyangense</name>
    <dbReference type="NCBI Taxonomy" id="2911009"/>
    <lineage>
        <taxon>Bacteria</taxon>
        <taxon>Pseudomonadati</taxon>
        <taxon>Pseudomonadota</taxon>
        <taxon>Alphaproteobacteria</taxon>
        <taxon>Hyphomicrobiales</taxon>
        <taxon>Nitrobacteraceae</taxon>
        <taxon>Bradyrhizobium</taxon>
    </lineage>
</organism>
<dbReference type="InterPro" id="IPR036390">
    <property type="entry name" value="WH_DNA-bd_sf"/>
</dbReference>
<dbReference type="InterPro" id="IPR000835">
    <property type="entry name" value="HTH_MarR-typ"/>
</dbReference>
<feature type="region of interest" description="Disordered" evidence="1">
    <location>
        <begin position="1"/>
        <end position="22"/>
    </location>
</feature>
<feature type="domain" description="HTH marR-type" evidence="2">
    <location>
        <begin position="27"/>
        <end position="163"/>
    </location>
</feature>
<gene>
    <name evidence="4" type="ORF">L6637_00105</name>
    <name evidence="3" type="ORF">L6654_18130</name>
</gene>
<dbReference type="Proteomes" id="UP001139054">
    <property type="component" value="Unassembled WGS sequence"/>
</dbReference>
<dbReference type="Pfam" id="PF12802">
    <property type="entry name" value="MarR_2"/>
    <property type="match status" value="1"/>
</dbReference>